<dbReference type="SUPFAM" id="SSF103657">
    <property type="entry name" value="BAR/IMD domain-like"/>
    <property type="match status" value="1"/>
</dbReference>
<gene>
    <name evidence="3" type="ORF">P879_03722</name>
</gene>
<dbReference type="GO" id="GO:0015629">
    <property type="term" value="C:actin cytoskeleton"/>
    <property type="evidence" value="ECO:0007669"/>
    <property type="project" value="TreeGrafter"/>
</dbReference>
<feature type="compositionally biased region" description="Polar residues" evidence="1">
    <location>
        <begin position="518"/>
        <end position="527"/>
    </location>
</feature>
<accession>A0A8T0DTW2</accession>
<dbReference type="GO" id="GO:0009898">
    <property type="term" value="C:cytoplasmic side of plasma membrane"/>
    <property type="evidence" value="ECO:0007669"/>
    <property type="project" value="TreeGrafter"/>
</dbReference>
<dbReference type="EMBL" id="JTDF01000581">
    <property type="protein sequence ID" value="KAF8571339.1"/>
    <property type="molecule type" value="Genomic_DNA"/>
</dbReference>
<feature type="compositionally biased region" description="Polar residues" evidence="1">
    <location>
        <begin position="787"/>
        <end position="809"/>
    </location>
</feature>
<keyword evidence="4" id="KW-1185">Reference proteome</keyword>
<dbReference type="InterPro" id="IPR013606">
    <property type="entry name" value="I-BAR_dom"/>
</dbReference>
<dbReference type="PANTHER" id="PTHR15708">
    <property type="entry name" value="ACTIN BUNDLING/MISSING IN METASTASIS-RELATED"/>
    <property type="match status" value="1"/>
</dbReference>
<feature type="region of interest" description="Disordered" evidence="1">
    <location>
        <begin position="786"/>
        <end position="812"/>
    </location>
</feature>
<feature type="compositionally biased region" description="Polar residues" evidence="1">
    <location>
        <begin position="574"/>
        <end position="585"/>
    </location>
</feature>
<dbReference type="GO" id="GO:0030031">
    <property type="term" value="P:cell projection assembly"/>
    <property type="evidence" value="ECO:0007669"/>
    <property type="project" value="TreeGrafter"/>
</dbReference>
<protein>
    <recommendedName>
        <fullName evidence="2">IMD domain-containing protein</fullName>
    </recommendedName>
</protein>
<reference evidence="3 4" key="1">
    <citation type="submission" date="2019-07" db="EMBL/GenBank/DDBJ databases">
        <title>Annotation for the trematode Paragonimus westermani.</title>
        <authorList>
            <person name="Choi Y.-J."/>
        </authorList>
    </citation>
    <scope>NUCLEOTIDE SEQUENCE [LARGE SCALE GENOMIC DNA]</scope>
    <source>
        <strain evidence="3">180907_Pwestermani</strain>
    </source>
</reference>
<sequence>MSAVQTSTNSEFVSLSNNLLSELKLPLLGRSGDKVGEVSFSLKVADLASRTYGGSREIGTCLTRLCLRQRRLETKLKSMSNHLITSLATPLSGKLDEWRRTLVQLEKDRARQTKRARADLKRAVSEASRWKKKAAKCGSTVDLGPGIGHGILPNTNSSAGTRANMVAAQMANALREVQVKTEQVEAAEQSAVRGFMLEERGRFCFFLSCLLPILECQQSMLSELSTIDELVQSLAKAVKNPDQLMEDAESVLFRAGRGEFSRSGNAKSSWYESDNSSGLIAAATAALFANHDHTRAGSSDTDSGRLTMDANLLERKPDDQLDNCSLSSSTQSQLNADGVGTYHDSNLPGQGNHNSNYRYLPVGDGTSLSLGGASSHSSSESSGGNPGYGSTRISLGVHVMPGLTEPPNVSGGSVPFRSFDSTIGYPKSGLGPAHNAGENPLATSCLLPTTTPHQVDMEETQFRTLCRPGHCRTSSANVLSTGIIMPQQSGQPDPEPHFINTGSSLLTKSEASLIHLPNPNSRPTVDQNWLRDCDNNDEEDEDDDDEEEHTSSAEDGNADEDDEVGGVSQFDLGKTQNQLGPNPVQTPDEEGGEYVEVQGELNQCTPGENGSIGALLFNQAGRVGSVLSNVDTAASLNYGRHTISSAYERGGTAGNRSSLSNLAFNPPIGKSSSKDSGVDSSTVLYPNQALPPPVYTNLNQLAHAAQRKFSIPQIPSSLIVNGSSHIPAPSSPNRTIVDDRLTPGRHPTENTALPCSPSADRFQLNVYKSSTIQSLPHNPMTLASAPTLWSTGPTARRVTANSPGSSSTGIDPFSVELDELDKLGGAVNPVSRAHGSFASLPRLRSPIHHRSSLLTFPKTSTPPPSPLSSPYLSGLSPRSFNCMSLSLATHLNSGRPTFDLSLCASSSQETLSNSSKFDIQECHLKTVSLNATSSLERNSHVFPGQANISSVFSSQSALEHTEPSSPVRPLTVSVHGSTIELACRTSPISPNCNVHSRGPPISPKPARLRELLAGELLGTRRRTTQGGLPPPPAPIRRSSMLRSSCSSLSDLDSRIPADLRRATLQTCPVFSPCFSGSSNASSLTMASSTTSESQPSANGNRLAGVNHAGRLGYSGDTQLSNEVCLFWYLHFLTLNPPHSPDYRVIVLPLLFVITKGPSASSEAASLMSELSSQLQQLATRSVSDSVPTRPVSADSQRPHTDDEFDLPPPPPDSMFNIDTVLSGQSTAEHNTALLSALKRSVGDRASRITFQEDSTTLRPS</sequence>
<name>A0A8T0DTW2_9TREM</name>
<feature type="region of interest" description="Disordered" evidence="1">
    <location>
        <begin position="514"/>
        <end position="590"/>
    </location>
</feature>
<feature type="region of interest" description="Disordered" evidence="1">
    <location>
        <begin position="664"/>
        <end position="684"/>
    </location>
</feature>
<feature type="compositionally biased region" description="Polar residues" evidence="1">
    <location>
        <begin position="322"/>
        <end position="335"/>
    </location>
</feature>
<evidence type="ECO:0000313" key="3">
    <source>
        <dbReference type="EMBL" id="KAF8571339.1"/>
    </source>
</evidence>
<feature type="compositionally biased region" description="Polar residues" evidence="1">
    <location>
        <begin position="343"/>
        <end position="357"/>
    </location>
</feature>
<evidence type="ECO:0000256" key="1">
    <source>
        <dbReference type="SAM" id="MobiDB-lite"/>
    </source>
</evidence>
<evidence type="ECO:0000259" key="2">
    <source>
        <dbReference type="Pfam" id="PF08397"/>
    </source>
</evidence>
<dbReference type="OrthoDB" id="10061327at2759"/>
<feature type="region of interest" description="Disordered" evidence="1">
    <location>
        <begin position="1178"/>
        <end position="1215"/>
    </location>
</feature>
<dbReference type="GO" id="GO:0003779">
    <property type="term" value="F:actin binding"/>
    <property type="evidence" value="ECO:0007669"/>
    <property type="project" value="InterPro"/>
</dbReference>
<proteinExistence type="predicted"/>
<feature type="compositionally biased region" description="Acidic residues" evidence="1">
    <location>
        <begin position="535"/>
        <end position="548"/>
    </location>
</feature>
<feature type="compositionally biased region" description="Low complexity" evidence="1">
    <location>
        <begin position="363"/>
        <end position="383"/>
    </location>
</feature>
<feature type="domain" description="IMD" evidence="2">
    <location>
        <begin position="41"/>
        <end position="241"/>
    </location>
</feature>
<comment type="caution">
    <text evidence="3">The sequence shown here is derived from an EMBL/GenBank/DDBJ whole genome shotgun (WGS) entry which is preliminary data.</text>
</comment>
<dbReference type="GO" id="GO:0007009">
    <property type="term" value="P:plasma membrane organization"/>
    <property type="evidence" value="ECO:0007669"/>
    <property type="project" value="InterPro"/>
</dbReference>
<evidence type="ECO:0000313" key="4">
    <source>
        <dbReference type="Proteomes" id="UP000699462"/>
    </source>
</evidence>
<dbReference type="Gene3D" id="1.20.1270.60">
    <property type="entry name" value="Arfaptin homology (AH) domain/BAR domain"/>
    <property type="match status" value="1"/>
</dbReference>
<dbReference type="AlphaFoldDB" id="A0A8T0DTW2"/>
<dbReference type="InterPro" id="IPR030127">
    <property type="entry name" value="MTSS1/MTSS2"/>
</dbReference>
<dbReference type="Pfam" id="PF08397">
    <property type="entry name" value="IMD"/>
    <property type="match status" value="1"/>
</dbReference>
<dbReference type="PANTHER" id="PTHR15708:SF4">
    <property type="entry name" value="FI21477P1-RELATED"/>
    <property type="match status" value="1"/>
</dbReference>
<feature type="region of interest" description="Disordered" evidence="1">
    <location>
        <begin position="315"/>
        <end position="393"/>
    </location>
</feature>
<feature type="region of interest" description="Disordered" evidence="1">
    <location>
        <begin position="1021"/>
        <end position="1040"/>
    </location>
</feature>
<dbReference type="Proteomes" id="UP000699462">
    <property type="component" value="Unassembled WGS sequence"/>
</dbReference>
<organism evidence="3 4">
    <name type="scientific">Paragonimus westermani</name>
    <dbReference type="NCBI Taxonomy" id="34504"/>
    <lineage>
        <taxon>Eukaryota</taxon>
        <taxon>Metazoa</taxon>
        <taxon>Spiralia</taxon>
        <taxon>Lophotrochozoa</taxon>
        <taxon>Platyhelminthes</taxon>
        <taxon>Trematoda</taxon>
        <taxon>Digenea</taxon>
        <taxon>Plagiorchiida</taxon>
        <taxon>Troglotremata</taxon>
        <taxon>Troglotrematidae</taxon>
        <taxon>Paragonimus</taxon>
    </lineage>
</organism>
<dbReference type="GO" id="GO:0005543">
    <property type="term" value="F:phospholipid binding"/>
    <property type="evidence" value="ECO:0007669"/>
    <property type="project" value="TreeGrafter"/>
</dbReference>
<dbReference type="InterPro" id="IPR027267">
    <property type="entry name" value="AH/BAR_dom_sf"/>
</dbReference>